<dbReference type="PANTHER" id="PTHR48081">
    <property type="entry name" value="AB HYDROLASE SUPERFAMILY PROTEIN C4A8.06C"/>
    <property type="match status" value="1"/>
</dbReference>
<dbReference type="SUPFAM" id="SSF53474">
    <property type="entry name" value="alpha/beta-Hydrolases"/>
    <property type="match status" value="1"/>
</dbReference>
<feature type="chain" id="PRO_5044187671" evidence="2">
    <location>
        <begin position="20"/>
        <end position="276"/>
    </location>
</feature>
<dbReference type="EMBL" id="CP165625">
    <property type="protein sequence ID" value="XDU94767.1"/>
    <property type="molecule type" value="Genomic_DNA"/>
</dbReference>
<accession>A0AB39W370</accession>
<dbReference type="PANTHER" id="PTHR48081:SF9">
    <property type="entry name" value="CARBOXYLESTERASE"/>
    <property type="match status" value="1"/>
</dbReference>
<evidence type="ECO:0000259" key="3">
    <source>
        <dbReference type="Pfam" id="PF20434"/>
    </source>
</evidence>
<dbReference type="Pfam" id="PF20434">
    <property type="entry name" value="BD-FAE"/>
    <property type="match status" value="1"/>
</dbReference>
<dbReference type="GO" id="GO:0016787">
    <property type="term" value="F:hydrolase activity"/>
    <property type="evidence" value="ECO:0007669"/>
    <property type="project" value="UniProtKB-KW"/>
</dbReference>
<gene>
    <name evidence="4" type="ORF">AB3G34_12840</name>
</gene>
<name>A0AB39W370_9FLAO</name>
<organism evidence="4">
    <name type="scientific">Flavobacterium sp. WC2409</name>
    <dbReference type="NCBI Taxonomy" id="3234139"/>
    <lineage>
        <taxon>Bacteria</taxon>
        <taxon>Pseudomonadati</taxon>
        <taxon>Bacteroidota</taxon>
        <taxon>Flavobacteriia</taxon>
        <taxon>Flavobacteriales</taxon>
        <taxon>Flavobacteriaceae</taxon>
        <taxon>Flavobacterium</taxon>
    </lineage>
</organism>
<dbReference type="AlphaFoldDB" id="A0AB39W370"/>
<sequence length="276" mass="31048">MMKKLFFLLVLLSTFSGIAQQQYSLEKDIHYYSDSLSKSDKYIDSQCTLDIYYPKKTSNFATVVWFHGGGLTGGHKEIPTALLEKGFAVIGVGYRFSPKVKAPVYIEDAAAAIAWAFQHISNYGGNPNLIFLSGHSAGGYLIMMVGLDKKYLSKYGIDANKIAGNIPFSGHTITHFTIRKEKGMNDIQPLIDEYAPLYFVRPDAPPLVLITGDPELEMLGRYEENAYMWRMMKLAGHKRTTLYKLEGFDHVSMPEPAFPLLIKEVNAITKEILEKK</sequence>
<evidence type="ECO:0000256" key="2">
    <source>
        <dbReference type="SAM" id="SignalP"/>
    </source>
</evidence>
<feature type="signal peptide" evidence="2">
    <location>
        <begin position="1"/>
        <end position="19"/>
    </location>
</feature>
<evidence type="ECO:0000256" key="1">
    <source>
        <dbReference type="ARBA" id="ARBA00022801"/>
    </source>
</evidence>
<evidence type="ECO:0000313" key="4">
    <source>
        <dbReference type="EMBL" id="XDU94767.1"/>
    </source>
</evidence>
<protein>
    <submittedName>
        <fullName evidence="4">Alpha/beta hydrolase</fullName>
    </submittedName>
</protein>
<keyword evidence="1 4" id="KW-0378">Hydrolase</keyword>
<dbReference type="InterPro" id="IPR029058">
    <property type="entry name" value="AB_hydrolase_fold"/>
</dbReference>
<reference evidence="4" key="1">
    <citation type="submission" date="2024-07" db="EMBL/GenBank/DDBJ databases">
        <authorList>
            <person name="Biller S.J."/>
        </authorList>
    </citation>
    <scope>NUCLEOTIDE SEQUENCE</scope>
    <source>
        <strain evidence="4">WC2409</strain>
    </source>
</reference>
<dbReference type="InterPro" id="IPR050300">
    <property type="entry name" value="GDXG_lipolytic_enzyme"/>
</dbReference>
<proteinExistence type="predicted"/>
<keyword evidence="2" id="KW-0732">Signal</keyword>
<dbReference type="RefSeq" id="WP_367772304.1">
    <property type="nucleotide sequence ID" value="NZ_CP165625.1"/>
</dbReference>
<dbReference type="InterPro" id="IPR049492">
    <property type="entry name" value="BD-FAE-like_dom"/>
</dbReference>
<dbReference type="Gene3D" id="3.40.50.1820">
    <property type="entry name" value="alpha/beta hydrolase"/>
    <property type="match status" value="1"/>
</dbReference>
<feature type="domain" description="BD-FAE-like" evidence="3">
    <location>
        <begin position="49"/>
        <end position="199"/>
    </location>
</feature>